<evidence type="ECO:0000256" key="2">
    <source>
        <dbReference type="ARBA" id="ARBA00022448"/>
    </source>
</evidence>
<keyword evidence="4 8" id="KW-1133">Transmembrane helix</keyword>
<dbReference type="GO" id="GO:0000293">
    <property type="term" value="F:ferric-chelate reductase activity"/>
    <property type="evidence" value="ECO:0007669"/>
    <property type="project" value="TreeGrafter"/>
</dbReference>
<evidence type="ECO:0000256" key="5">
    <source>
        <dbReference type="ARBA" id="ARBA00023065"/>
    </source>
</evidence>
<dbReference type="AlphaFoldDB" id="A0AAN6XYD0"/>
<dbReference type="PANTHER" id="PTHR32361:SF9">
    <property type="entry name" value="FERRIC REDUCTASE TRANSMEMBRANE COMPONENT 3-RELATED"/>
    <property type="match status" value="1"/>
</dbReference>
<feature type="chain" id="PRO_5043054994" evidence="9">
    <location>
        <begin position="20"/>
        <end position="737"/>
    </location>
</feature>
<proteinExistence type="predicted"/>
<keyword evidence="3 8" id="KW-0812">Transmembrane</keyword>
<evidence type="ECO:0000256" key="7">
    <source>
        <dbReference type="SAM" id="MobiDB-lite"/>
    </source>
</evidence>
<dbReference type="CDD" id="cd06186">
    <property type="entry name" value="NOX_Duox_like_FAD_NADP"/>
    <property type="match status" value="1"/>
</dbReference>
<dbReference type="InterPro" id="IPR051410">
    <property type="entry name" value="Ferric/Cupric_Reductase"/>
</dbReference>
<keyword evidence="2" id="KW-0813">Transport</keyword>
<feature type="signal peptide" evidence="9">
    <location>
        <begin position="1"/>
        <end position="19"/>
    </location>
</feature>
<dbReference type="GO" id="GO:0006879">
    <property type="term" value="P:intracellular iron ion homeostasis"/>
    <property type="evidence" value="ECO:0007669"/>
    <property type="project" value="TreeGrafter"/>
</dbReference>
<dbReference type="SFLD" id="SFLDS00052">
    <property type="entry name" value="Ferric_Reductase_Domain"/>
    <property type="match status" value="1"/>
</dbReference>
<feature type="transmembrane region" description="Helical" evidence="8">
    <location>
        <begin position="241"/>
        <end position="259"/>
    </location>
</feature>
<dbReference type="GO" id="GO:0015677">
    <property type="term" value="P:copper ion import"/>
    <property type="evidence" value="ECO:0007669"/>
    <property type="project" value="TreeGrafter"/>
</dbReference>
<organism evidence="11 12">
    <name type="scientific">Rhypophila decipiens</name>
    <dbReference type="NCBI Taxonomy" id="261697"/>
    <lineage>
        <taxon>Eukaryota</taxon>
        <taxon>Fungi</taxon>
        <taxon>Dikarya</taxon>
        <taxon>Ascomycota</taxon>
        <taxon>Pezizomycotina</taxon>
        <taxon>Sordariomycetes</taxon>
        <taxon>Sordariomycetidae</taxon>
        <taxon>Sordariales</taxon>
        <taxon>Naviculisporaceae</taxon>
        <taxon>Rhypophila</taxon>
    </lineage>
</organism>
<evidence type="ECO:0000313" key="11">
    <source>
        <dbReference type="EMBL" id="KAK4207961.1"/>
    </source>
</evidence>
<feature type="transmembrane region" description="Helical" evidence="8">
    <location>
        <begin position="177"/>
        <end position="200"/>
    </location>
</feature>
<dbReference type="GO" id="GO:0006826">
    <property type="term" value="P:iron ion transport"/>
    <property type="evidence" value="ECO:0007669"/>
    <property type="project" value="TreeGrafter"/>
</dbReference>
<dbReference type="Gene3D" id="3.40.50.80">
    <property type="entry name" value="Nucleotide-binding domain of ferredoxin-NADP reductase (FNR) module"/>
    <property type="match status" value="1"/>
</dbReference>
<keyword evidence="6 8" id="KW-0472">Membrane</keyword>
<dbReference type="Pfam" id="PF01794">
    <property type="entry name" value="Ferric_reduct"/>
    <property type="match status" value="1"/>
</dbReference>
<dbReference type="GO" id="GO:0005886">
    <property type="term" value="C:plasma membrane"/>
    <property type="evidence" value="ECO:0007669"/>
    <property type="project" value="TreeGrafter"/>
</dbReference>
<feature type="transmembrane region" description="Helical" evidence="8">
    <location>
        <begin position="379"/>
        <end position="399"/>
    </location>
</feature>
<sequence>MRLYISWLASCLFFFTARAGQGLVGYGLDPINDYCTWSCYGTIAFLSLSCSTLDPATGMMSTSRHCRANDTPFLETLALCFHDECAKDLKPSQLEGYWEFDVLDYFGVVDPTDTTNPPIKWTYQSALASAQSHPPTVELSPTTFVLNQTVKIPHLAWLKHYNGNYGIEREQIVGSTYGIIILVVGFATPIILTWAGYLPFASRLSSYFRLPTRLLYPSTIGTYVVRPLPHLLGNPPTRGQALFLVIFLIINLILSTVNYQSMQPHSLRPQLSFEITALVVYRTGILAFALIPLMLLFSSRNNILLWWTNWSHNTYILLHKWIARLFFLYSLLHTVVALPWFYDTDSKKEYWIWGAVAIIAMTIILGTSILWVRQKAYEVFLATHIVMSVITLVGCWYHVTLWVGIGTWGYETWLYAACAVWFFDRLARFGRVLKNGVKRARVVELDGTGGEYVRVDIEGVRWGTGDPGTHVYAYWPFVNASGGEWWRQPWENHPFSLVPSVLLLGKGEASAHGKSESVKSESRSGSSDRHRPHHEGVEVDLEKNGGIKPMVSRLSTSVAAPDGGGEKSHARQRITPATASGVSLFIKKGTGVTKHLRANSSLLTLLDGPYTSTPTAEIRKCDRLLLIGGGIGVTSLLPWVANHENIKVAWSLKESARCLVGEVEGALSRVQDKDICIGSRLDFDHLLAQEVASGWKKVGVVVSGPDGMCDDVRAAVVAAGRKAGHTEFELEVDAFTW</sequence>
<dbReference type="Proteomes" id="UP001301769">
    <property type="component" value="Unassembled WGS sequence"/>
</dbReference>
<keyword evidence="5" id="KW-0406">Ion transport</keyword>
<evidence type="ECO:0000256" key="6">
    <source>
        <dbReference type="ARBA" id="ARBA00023136"/>
    </source>
</evidence>
<reference evidence="11" key="1">
    <citation type="journal article" date="2023" name="Mol. Phylogenet. Evol.">
        <title>Genome-scale phylogeny and comparative genomics of the fungal order Sordariales.</title>
        <authorList>
            <person name="Hensen N."/>
            <person name="Bonometti L."/>
            <person name="Westerberg I."/>
            <person name="Brannstrom I.O."/>
            <person name="Guillou S."/>
            <person name="Cros-Aarteil S."/>
            <person name="Calhoun S."/>
            <person name="Haridas S."/>
            <person name="Kuo A."/>
            <person name="Mondo S."/>
            <person name="Pangilinan J."/>
            <person name="Riley R."/>
            <person name="LaButti K."/>
            <person name="Andreopoulos B."/>
            <person name="Lipzen A."/>
            <person name="Chen C."/>
            <person name="Yan M."/>
            <person name="Daum C."/>
            <person name="Ng V."/>
            <person name="Clum A."/>
            <person name="Steindorff A."/>
            <person name="Ohm R.A."/>
            <person name="Martin F."/>
            <person name="Silar P."/>
            <person name="Natvig D.O."/>
            <person name="Lalanne C."/>
            <person name="Gautier V."/>
            <person name="Ament-Velasquez S.L."/>
            <person name="Kruys A."/>
            <person name="Hutchinson M.I."/>
            <person name="Powell A.J."/>
            <person name="Barry K."/>
            <person name="Miller A.N."/>
            <person name="Grigoriev I.V."/>
            <person name="Debuchy R."/>
            <person name="Gladieux P."/>
            <person name="Hiltunen Thoren M."/>
            <person name="Johannesson H."/>
        </authorList>
    </citation>
    <scope>NUCLEOTIDE SEQUENCE</scope>
    <source>
        <strain evidence="11">PSN293</strain>
    </source>
</reference>
<dbReference type="InterPro" id="IPR013130">
    <property type="entry name" value="Fe3_Rdtase_TM_dom"/>
</dbReference>
<dbReference type="PANTHER" id="PTHR32361">
    <property type="entry name" value="FERRIC/CUPRIC REDUCTASE TRANSMEMBRANE COMPONENT"/>
    <property type="match status" value="1"/>
</dbReference>
<evidence type="ECO:0000259" key="10">
    <source>
        <dbReference type="Pfam" id="PF01794"/>
    </source>
</evidence>
<feature type="domain" description="Ferric oxidoreductase" evidence="10">
    <location>
        <begin position="283"/>
        <end position="395"/>
    </location>
</feature>
<comment type="subcellular location">
    <subcellularLocation>
        <location evidence="1">Membrane</location>
        <topology evidence="1">Multi-pass membrane protein</topology>
    </subcellularLocation>
</comment>
<keyword evidence="9" id="KW-0732">Signal</keyword>
<dbReference type="SUPFAM" id="SSF52343">
    <property type="entry name" value="Ferredoxin reductase-like, C-terminal NADP-linked domain"/>
    <property type="match status" value="1"/>
</dbReference>
<dbReference type="EMBL" id="MU858265">
    <property type="protein sequence ID" value="KAK4207961.1"/>
    <property type="molecule type" value="Genomic_DNA"/>
</dbReference>
<feature type="transmembrane region" description="Helical" evidence="8">
    <location>
        <begin position="279"/>
        <end position="297"/>
    </location>
</feature>
<gene>
    <name evidence="11" type="ORF">QBC37DRAFT_487151</name>
</gene>
<evidence type="ECO:0000256" key="9">
    <source>
        <dbReference type="SAM" id="SignalP"/>
    </source>
</evidence>
<keyword evidence="12" id="KW-1185">Reference proteome</keyword>
<evidence type="ECO:0000256" key="3">
    <source>
        <dbReference type="ARBA" id="ARBA00022692"/>
    </source>
</evidence>
<evidence type="ECO:0000313" key="12">
    <source>
        <dbReference type="Proteomes" id="UP001301769"/>
    </source>
</evidence>
<evidence type="ECO:0000256" key="1">
    <source>
        <dbReference type="ARBA" id="ARBA00004141"/>
    </source>
</evidence>
<comment type="caution">
    <text evidence="11">The sequence shown here is derived from an EMBL/GenBank/DDBJ whole genome shotgun (WGS) entry which is preliminary data.</text>
</comment>
<feature type="transmembrane region" description="Helical" evidence="8">
    <location>
        <begin position="318"/>
        <end position="338"/>
    </location>
</feature>
<evidence type="ECO:0000256" key="4">
    <source>
        <dbReference type="ARBA" id="ARBA00022989"/>
    </source>
</evidence>
<feature type="region of interest" description="Disordered" evidence="7">
    <location>
        <begin position="511"/>
        <end position="542"/>
    </location>
</feature>
<protein>
    <submittedName>
        <fullName evidence="11">Ferric reductase transmembrane component</fullName>
    </submittedName>
</protein>
<dbReference type="InterPro" id="IPR039261">
    <property type="entry name" value="FNR_nucleotide-bd"/>
</dbReference>
<evidence type="ECO:0000256" key="8">
    <source>
        <dbReference type="SAM" id="Phobius"/>
    </source>
</evidence>
<feature type="transmembrane region" description="Helical" evidence="8">
    <location>
        <begin position="350"/>
        <end position="372"/>
    </location>
</feature>
<name>A0AAN6XYD0_9PEZI</name>
<reference evidence="11" key="2">
    <citation type="submission" date="2023-05" db="EMBL/GenBank/DDBJ databases">
        <authorList>
            <consortium name="Lawrence Berkeley National Laboratory"/>
            <person name="Steindorff A."/>
            <person name="Hensen N."/>
            <person name="Bonometti L."/>
            <person name="Westerberg I."/>
            <person name="Brannstrom I.O."/>
            <person name="Guillou S."/>
            <person name="Cros-Aarteil S."/>
            <person name="Calhoun S."/>
            <person name="Haridas S."/>
            <person name="Kuo A."/>
            <person name="Mondo S."/>
            <person name="Pangilinan J."/>
            <person name="Riley R."/>
            <person name="Labutti K."/>
            <person name="Andreopoulos B."/>
            <person name="Lipzen A."/>
            <person name="Chen C."/>
            <person name="Yanf M."/>
            <person name="Daum C."/>
            <person name="Ng V."/>
            <person name="Clum A."/>
            <person name="Ohm R."/>
            <person name="Martin F."/>
            <person name="Silar P."/>
            <person name="Natvig D."/>
            <person name="Lalanne C."/>
            <person name="Gautier V."/>
            <person name="Ament-Velasquez S.L."/>
            <person name="Kruys A."/>
            <person name="Hutchinson M.I."/>
            <person name="Powell A.J."/>
            <person name="Barry K."/>
            <person name="Miller A.N."/>
            <person name="Grigoriev I.V."/>
            <person name="Debuchy R."/>
            <person name="Gladieux P."/>
            <person name="Thoren M.H."/>
            <person name="Johannesson H."/>
        </authorList>
    </citation>
    <scope>NUCLEOTIDE SEQUENCE</scope>
    <source>
        <strain evidence="11">PSN293</strain>
    </source>
</reference>
<accession>A0AAN6XYD0</accession>